<dbReference type="RefSeq" id="WP_069898231.1">
    <property type="nucleotide sequence ID" value="NZ_FPBC01000002.1"/>
</dbReference>
<name>A0A1I6ZDC3_9PSED</name>
<evidence type="ECO:0000256" key="1">
    <source>
        <dbReference type="SAM" id="Phobius"/>
    </source>
</evidence>
<organism evidence="2">
    <name type="scientific">Pseudomonas marincola</name>
    <dbReference type="NCBI Taxonomy" id="437900"/>
    <lineage>
        <taxon>Bacteria</taxon>
        <taxon>Pseudomonadati</taxon>
        <taxon>Pseudomonadota</taxon>
        <taxon>Gammaproteobacteria</taxon>
        <taxon>Pseudomonadales</taxon>
        <taxon>Pseudomonadaceae</taxon>
        <taxon>Pseudomonas</taxon>
    </lineage>
</organism>
<keyword evidence="1" id="KW-0812">Transmembrane</keyword>
<accession>A0A1I6ZDC3</accession>
<proteinExistence type="predicted"/>
<keyword evidence="1" id="KW-0472">Membrane</keyword>
<gene>
    <name evidence="2" type="ORF">PMYSY11_1051</name>
</gene>
<sequence>MSFLRAIGFMFLCVVVPVGALLASNPDAFAQWIGSTLGIEFTRGNLAVAFLLLTGICLKIDLTIRRRHQLPAAEKA</sequence>
<dbReference type="EMBL" id="LR215729">
    <property type="protein sequence ID" value="VEV96098.1"/>
    <property type="molecule type" value="Genomic_DNA"/>
</dbReference>
<reference evidence="2" key="1">
    <citation type="submission" date="2019-02" db="EMBL/GenBank/DDBJ databases">
        <authorList>
            <consortium name="Genoscope - CEA"/>
            <person name="William W."/>
        </authorList>
    </citation>
    <scope>NUCLEOTIDE SEQUENCE [LARGE SCALE GENOMIC DNA]</scope>
    <source>
        <strain evidence="2">YSy11</strain>
    </source>
</reference>
<dbReference type="AlphaFoldDB" id="A0A1I6ZDC3"/>
<protein>
    <submittedName>
        <fullName evidence="2">Uncharacterized protein</fullName>
    </submittedName>
</protein>
<keyword evidence="1" id="KW-1133">Transmembrane helix</keyword>
<feature type="transmembrane region" description="Helical" evidence="1">
    <location>
        <begin position="46"/>
        <end position="64"/>
    </location>
</feature>
<evidence type="ECO:0000313" key="2">
    <source>
        <dbReference type="EMBL" id="VEV96098.1"/>
    </source>
</evidence>